<feature type="domain" description="Beta-lactamase-related" evidence="6">
    <location>
        <begin position="621"/>
        <end position="983"/>
    </location>
</feature>
<dbReference type="InterPro" id="IPR017853">
    <property type="entry name" value="GH"/>
</dbReference>
<dbReference type="PANTHER" id="PTHR30480:SF13">
    <property type="entry name" value="BETA-HEXOSAMINIDASE"/>
    <property type="match status" value="1"/>
</dbReference>
<dbReference type="PRINTS" id="PR00133">
    <property type="entry name" value="GLHYDRLASE3"/>
</dbReference>
<dbReference type="AlphaFoldDB" id="A0A399T4S4"/>
<dbReference type="GO" id="GO:0004563">
    <property type="term" value="F:beta-N-acetylhexosaminidase activity"/>
    <property type="evidence" value="ECO:0007669"/>
    <property type="project" value="UniProtKB-EC"/>
</dbReference>
<evidence type="ECO:0000256" key="1">
    <source>
        <dbReference type="ARBA" id="ARBA00001231"/>
    </source>
</evidence>
<evidence type="ECO:0000256" key="4">
    <source>
        <dbReference type="ARBA" id="ARBA00022801"/>
    </source>
</evidence>
<keyword evidence="4 8" id="KW-0378">Hydrolase</keyword>
<reference evidence="8 9" key="1">
    <citation type="submission" date="2018-08" db="EMBL/GenBank/DDBJ databases">
        <title>Pallidiluteibacterium maritimus gen. nov., sp. nov., isolated from coastal sediment.</title>
        <authorList>
            <person name="Zhou L.Y."/>
        </authorList>
    </citation>
    <scope>NUCLEOTIDE SEQUENCE [LARGE SCALE GENOMIC DNA]</scope>
    <source>
        <strain evidence="8 9">XSD2</strain>
    </source>
</reference>
<sequence length="1003" mass="112751">MLNILNNKVFGWVSWNELKRKLLEMKPTPKKYFLLILLCILLISVAKAADPPFAVFKNDPWVNEKMDQLSIDEKIAQLMMITAYPKQNEASKAAVLDKIRKFKPGGVLVMQGTPVKTASWINQFQAFSETPLLIAIDGEWGPAMRTDSTIQYPYAQSLGAVQDTALIYQMGLEFGEQLKLLGIQMNFAPVADINTTPSNPVINFRSFGEDKQNVAEKTWMVSKGMQDAGVIPVAKHFPGHGDTKTDSHVTLPLVPHSKGRLDSIESYPFRYLSEKGISGIMTAHLSVPALDSSGKTSSLSKKIVTGYLKEEIGYRGFIVTDAIGMKGVRSDPGRAEVEALIAGNDMVEFVPDIEKAISAVKDAISKGEITEAAIEEKCRKILALKRWTRLQEYRAAELKDLTKKLNSPFFEVTQRKLIKASLTVLANQRVLPVQNLEKEKIASVSLGSSSKSAFQTMLDNYTQIDHFVLSKNATEKEWAQLRSKLSNYSLVIAAIEGIHRYPAGNYGVSSIQQKAVEDLTAEKRSVFVFFGNAYALKHFSNIHHAKGLILAYQGTDLTRELAAQLVFGAFDANGKLPVTVDTRFRVNDGMTVKGNSTFSYTIPEEAGMSSEKLALIDTIAQMGIDEKAYPGCQVLVAKDGNVVYHKCFGYFTYNEAQPVEKNSVYDWASLTKVTGPLPALMKLVDEKKFNVDDKLSKYWPDFIGSNKENLVIRDVLAHQAQLRPYISYWMNTVDKEGNLDTHVFRHEPSEEFNIRVSDKLYMNPNYLTEMMDTIRNSKLLPRKRYTYSGLSFFLFPSIIEHLARQPYEAYTKDTFYKPLGAYTITYNAYQHFPMRQIVPTENDDLFRKEMVCGFVHDEGAAMMNGISGNAGLFGTTNDLAKLFQMYLQKGYFGGRRYISEETVDDFTRTQFPENRNRRGLGFDKPLIDNNKKDLLDAYPAVSAGKSSFGHGGFTGTFAWADPQTGVLFVFMSNRVHPSRENNRLYQLNIRTEMHQAIYNSILP</sequence>
<dbReference type="EC" id="3.2.1.52" evidence="3"/>
<dbReference type="InterPro" id="IPR001764">
    <property type="entry name" value="Glyco_hydro_3_N"/>
</dbReference>
<dbReference type="EMBL" id="QWGR01000003">
    <property type="protein sequence ID" value="RIJ49171.1"/>
    <property type="molecule type" value="Genomic_DNA"/>
</dbReference>
<dbReference type="Gene3D" id="3.20.20.300">
    <property type="entry name" value="Glycoside hydrolase, family 3, N-terminal domain"/>
    <property type="match status" value="1"/>
</dbReference>
<dbReference type="SUPFAM" id="SSF51445">
    <property type="entry name" value="(Trans)glycosidases"/>
    <property type="match status" value="1"/>
</dbReference>
<evidence type="ECO:0000259" key="6">
    <source>
        <dbReference type="Pfam" id="PF00144"/>
    </source>
</evidence>
<evidence type="ECO:0000256" key="3">
    <source>
        <dbReference type="ARBA" id="ARBA00012663"/>
    </source>
</evidence>
<keyword evidence="9" id="KW-1185">Reference proteome</keyword>
<comment type="similarity">
    <text evidence="2">Belongs to the glycosyl hydrolase 3 family.</text>
</comment>
<dbReference type="InterPro" id="IPR001466">
    <property type="entry name" value="Beta-lactam-related"/>
</dbReference>
<comment type="caution">
    <text evidence="8">The sequence shown here is derived from an EMBL/GenBank/DDBJ whole genome shotgun (WGS) entry which is preliminary data.</text>
</comment>
<dbReference type="InterPro" id="IPR036962">
    <property type="entry name" value="Glyco_hydro_3_N_sf"/>
</dbReference>
<evidence type="ECO:0000256" key="2">
    <source>
        <dbReference type="ARBA" id="ARBA00005336"/>
    </source>
</evidence>
<feature type="domain" description="Glycoside hydrolase family 3 N-terminal" evidence="7">
    <location>
        <begin position="71"/>
        <end position="383"/>
    </location>
</feature>
<comment type="catalytic activity">
    <reaction evidence="1">
        <text>Hydrolysis of terminal non-reducing N-acetyl-D-hexosamine residues in N-acetyl-beta-D-hexosaminides.</text>
        <dbReference type="EC" id="3.2.1.52"/>
    </reaction>
</comment>
<dbReference type="Gene3D" id="3.40.710.10">
    <property type="entry name" value="DD-peptidase/beta-lactamase superfamily"/>
    <property type="match status" value="1"/>
</dbReference>
<gene>
    <name evidence="8" type="ORF">D1614_06320</name>
</gene>
<dbReference type="OrthoDB" id="9805821at2"/>
<organism evidence="8 9">
    <name type="scientific">Maribellus luteus</name>
    <dbReference type="NCBI Taxonomy" id="2305463"/>
    <lineage>
        <taxon>Bacteria</taxon>
        <taxon>Pseudomonadati</taxon>
        <taxon>Bacteroidota</taxon>
        <taxon>Bacteroidia</taxon>
        <taxon>Marinilabiliales</taxon>
        <taxon>Prolixibacteraceae</taxon>
        <taxon>Maribellus</taxon>
    </lineage>
</organism>
<evidence type="ECO:0000313" key="8">
    <source>
        <dbReference type="EMBL" id="RIJ49171.1"/>
    </source>
</evidence>
<name>A0A399T4S4_9BACT</name>
<evidence type="ECO:0000259" key="7">
    <source>
        <dbReference type="Pfam" id="PF00933"/>
    </source>
</evidence>
<protein>
    <recommendedName>
        <fullName evidence="3">beta-N-acetylhexosaminidase</fullName>
        <ecNumber evidence="3">3.2.1.52</ecNumber>
    </recommendedName>
</protein>
<dbReference type="Proteomes" id="UP000265926">
    <property type="component" value="Unassembled WGS sequence"/>
</dbReference>
<accession>A0A399T4S4</accession>
<proteinExistence type="inferred from homology"/>
<evidence type="ECO:0000313" key="9">
    <source>
        <dbReference type="Proteomes" id="UP000265926"/>
    </source>
</evidence>
<dbReference type="InterPro" id="IPR050226">
    <property type="entry name" value="NagZ_Beta-hexosaminidase"/>
</dbReference>
<evidence type="ECO:0000256" key="5">
    <source>
        <dbReference type="ARBA" id="ARBA00023295"/>
    </source>
</evidence>
<dbReference type="Pfam" id="PF00144">
    <property type="entry name" value="Beta-lactamase"/>
    <property type="match status" value="1"/>
</dbReference>
<dbReference type="GO" id="GO:0009254">
    <property type="term" value="P:peptidoglycan turnover"/>
    <property type="evidence" value="ECO:0007669"/>
    <property type="project" value="TreeGrafter"/>
</dbReference>
<dbReference type="InterPro" id="IPR012338">
    <property type="entry name" value="Beta-lactam/transpept-like"/>
</dbReference>
<dbReference type="Pfam" id="PF00933">
    <property type="entry name" value="Glyco_hydro_3"/>
    <property type="match status" value="1"/>
</dbReference>
<dbReference type="SUPFAM" id="SSF56601">
    <property type="entry name" value="beta-lactamase/transpeptidase-like"/>
    <property type="match status" value="1"/>
</dbReference>
<keyword evidence="5" id="KW-0326">Glycosidase</keyword>
<dbReference type="GO" id="GO:0005975">
    <property type="term" value="P:carbohydrate metabolic process"/>
    <property type="evidence" value="ECO:0007669"/>
    <property type="project" value="InterPro"/>
</dbReference>
<dbReference type="PANTHER" id="PTHR30480">
    <property type="entry name" value="BETA-HEXOSAMINIDASE-RELATED"/>
    <property type="match status" value="1"/>
</dbReference>